<evidence type="ECO:0000313" key="2">
    <source>
        <dbReference type="EMBL" id="MBI4210510.1"/>
    </source>
</evidence>
<reference evidence="2" key="1">
    <citation type="submission" date="2020-07" db="EMBL/GenBank/DDBJ databases">
        <title>Huge and variable diversity of episymbiotic CPR bacteria and DPANN archaea in groundwater ecosystems.</title>
        <authorList>
            <person name="He C.Y."/>
            <person name="Keren R."/>
            <person name="Whittaker M."/>
            <person name="Farag I.F."/>
            <person name="Doudna J."/>
            <person name="Cate J.H.D."/>
            <person name="Banfield J.F."/>
        </authorList>
    </citation>
    <scope>NUCLEOTIDE SEQUENCE</scope>
    <source>
        <strain evidence="2">NC_groundwater_1296_Ag_S-0.2um_52_80</strain>
    </source>
</reference>
<feature type="transmembrane region" description="Helical" evidence="1">
    <location>
        <begin position="21"/>
        <end position="39"/>
    </location>
</feature>
<keyword evidence="1" id="KW-1133">Transmembrane helix</keyword>
<keyword evidence="1" id="KW-0812">Transmembrane</keyword>
<comment type="caution">
    <text evidence="2">The sequence shown here is derived from an EMBL/GenBank/DDBJ whole genome shotgun (WGS) entry which is preliminary data.</text>
</comment>
<organism evidence="2 3">
    <name type="scientific">Candidatus Iainarchaeum sp</name>
    <dbReference type="NCBI Taxonomy" id="3101447"/>
    <lineage>
        <taxon>Archaea</taxon>
        <taxon>Candidatus Iainarchaeota</taxon>
        <taxon>Candidatus Iainarchaeia</taxon>
        <taxon>Candidatus Iainarchaeales</taxon>
        <taxon>Candidatus Iainarchaeaceae</taxon>
        <taxon>Candidatus Iainarchaeum</taxon>
    </lineage>
</organism>
<name>A0A8T3YLE5_9ARCH</name>
<protein>
    <submittedName>
        <fullName evidence="2">Uncharacterized protein</fullName>
    </submittedName>
</protein>
<gene>
    <name evidence="2" type="ORF">HY544_03330</name>
</gene>
<proteinExistence type="predicted"/>
<sequence>MRPKYARKYSSEKGQLFSLDLVIAMGLSVLAIGMLLNYYESTTYQQKEAVTRNELSAIALNASNLALDMARCTSDFDSQGYDRRGCGDVAKLSPANKARLMIPEGFGCYVYWDRSTNKEPIDASGSACKDPAPNTVKDIATVQRIFAGPNTPGNQLTKAVYLKCIETGCGGNNNPYDTYTLTVEVWRG</sequence>
<accession>A0A8T3YLE5</accession>
<evidence type="ECO:0000313" key="3">
    <source>
        <dbReference type="Proteomes" id="UP000732298"/>
    </source>
</evidence>
<keyword evidence="1" id="KW-0472">Membrane</keyword>
<dbReference type="Proteomes" id="UP000732298">
    <property type="component" value="Unassembled WGS sequence"/>
</dbReference>
<dbReference type="EMBL" id="JACQPB010000034">
    <property type="protein sequence ID" value="MBI4210510.1"/>
    <property type="molecule type" value="Genomic_DNA"/>
</dbReference>
<dbReference type="AlphaFoldDB" id="A0A8T3YLE5"/>
<evidence type="ECO:0000256" key="1">
    <source>
        <dbReference type="SAM" id="Phobius"/>
    </source>
</evidence>